<feature type="domain" description="Flagellar basal body rod protein N-terminal" evidence="6">
    <location>
        <begin position="8"/>
        <end position="37"/>
    </location>
</feature>
<keyword evidence="4" id="KW-0975">Bacterial flagellum</keyword>
<comment type="caution">
    <text evidence="9">The sequence shown here is derived from an EMBL/GenBank/DDBJ whole genome shotgun (WGS) entry which is preliminary data.</text>
</comment>
<keyword evidence="9" id="KW-0966">Cell projection</keyword>
<dbReference type="AlphaFoldDB" id="A0A0Q9YUF6"/>
<dbReference type="InterPro" id="IPR025963">
    <property type="entry name" value="FLgD_Tudor"/>
</dbReference>
<dbReference type="OrthoDB" id="9785233at2"/>
<comment type="function">
    <text evidence="5">Structural component of flagellum, the bacterial motility apparatus. Part of the rod structure of flagellar basal body.</text>
</comment>
<dbReference type="Gene3D" id="2.30.30.910">
    <property type="match status" value="1"/>
</dbReference>
<dbReference type="InterPro" id="IPR006300">
    <property type="entry name" value="FlgB"/>
</dbReference>
<dbReference type="Gene3D" id="2.60.40.4070">
    <property type="match status" value="1"/>
</dbReference>
<evidence type="ECO:0000256" key="3">
    <source>
        <dbReference type="ARBA" id="ARBA00014376"/>
    </source>
</evidence>
<comment type="similarity">
    <text evidence="2">Belongs to the flagella basal body rod proteins family.</text>
</comment>
<evidence type="ECO:0000313" key="10">
    <source>
        <dbReference type="EMBL" id="MCS5712791.1"/>
    </source>
</evidence>
<evidence type="ECO:0000256" key="2">
    <source>
        <dbReference type="ARBA" id="ARBA00009677"/>
    </source>
</evidence>
<dbReference type="Proteomes" id="UP000051497">
    <property type="component" value="Unassembled WGS sequence"/>
</dbReference>
<dbReference type="Pfam" id="PF13861">
    <property type="entry name" value="FLgD_tudor"/>
    <property type="match status" value="1"/>
</dbReference>
<sequence length="229" mass="25293">MNIENLFDIHEQALNLRVKRAEVLASNISNADNPGYKAKDMEFDSVLKEMDNNQKGMYATHKGHLSGNGYGVSDIELTERANPCKLPWMEMALQASSFVGKNVDVKIDNGLYMQGNNVKGRIDVPDYATNVQMEIRNEQGEVIKTVKMNAVDKGELALMWDGLDDNVNAQPSGVYRFIAKANVSGQEIQINTYLSANVNSITINKNGQPVTLNVSGYGKISMDDIKTIS</sequence>
<evidence type="ECO:0000256" key="5">
    <source>
        <dbReference type="ARBA" id="ARBA00024934"/>
    </source>
</evidence>
<feature type="domain" description="FlgD Tudor-like" evidence="8">
    <location>
        <begin position="92"/>
        <end position="226"/>
    </location>
</feature>
<comment type="subcellular location">
    <subcellularLocation>
        <location evidence="1">Bacterial flagellum basal body</location>
    </subcellularLocation>
</comment>
<evidence type="ECO:0000313" key="11">
    <source>
        <dbReference type="Proteomes" id="UP000051497"/>
    </source>
</evidence>
<evidence type="ECO:0000256" key="4">
    <source>
        <dbReference type="ARBA" id="ARBA00023143"/>
    </source>
</evidence>
<proteinExistence type="inferred from homology"/>
<protein>
    <recommendedName>
        <fullName evidence="3">Flagellar basal body rod protein FlgB</fullName>
    </recommendedName>
</protein>
<dbReference type="EMBL" id="LKAJ01000014">
    <property type="protein sequence ID" value="KRG20295.1"/>
    <property type="molecule type" value="Genomic_DNA"/>
</dbReference>
<evidence type="ECO:0000259" key="7">
    <source>
        <dbReference type="Pfam" id="PF13860"/>
    </source>
</evidence>
<reference evidence="10" key="2">
    <citation type="journal article" date="2016" name="Genome Announc.">
        <title>Draft Genome Sequences of Two Novel Amoeba-Resistant Intranuclear Bacteria, 'Candidatus Berkiella cookevillensis' and 'Candidatus Berkiella aquae'.</title>
        <authorList>
            <person name="Mehari Y.T."/>
            <person name="Arivett B.A."/>
            <person name="Farone A.L."/>
            <person name="Gunderson J.H."/>
            <person name="Farone M.B."/>
        </authorList>
    </citation>
    <scope>NUCLEOTIDE SEQUENCE</scope>
    <source>
        <strain evidence="10">HT99</strain>
    </source>
</reference>
<organism evidence="9">
    <name type="scientific">Candidatus Berkiella aquae</name>
    <dbReference type="NCBI Taxonomy" id="295108"/>
    <lineage>
        <taxon>Bacteria</taxon>
        <taxon>Pseudomonadati</taxon>
        <taxon>Pseudomonadota</taxon>
        <taxon>Gammaproteobacteria</taxon>
        <taxon>Candidatus Berkiellales</taxon>
        <taxon>Candidatus Berkiellaceae</taxon>
        <taxon>Candidatus Berkiella</taxon>
    </lineage>
</organism>
<dbReference type="STRING" id="295108.HT99x_02687"/>
<reference evidence="9" key="1">
    <citation type="submission" date="2015-09" db="EMBL/GenBank/DDBJ databases">
        <title>Draft Genome Sequences of Two Novel Amoeba-resistant Intranuclear Bacteria, Candidatus Berkiella cookevillensis and Candidatus Berkiella aquae.</title>
        <authorList>
            <person name="Mehari Y.T."/>
            <person name="Arivett B.A."/>
            <person name="Farone A.L."/>
            <person name="Gunderson J.H."/>
            <person name="Farone M.B."/>
        </authorList>
    </citation>
    <scope>NUCLEOTIDE SEQUENCE [LARGE SCALE GENOMIC DNA]</scope>
    <source>
        <strain evidence="9">HT99</strain>
    </source>
</reference>
<gene>
    <name evidence="9" type="primary">flgB_2</name>
    <name evidence="10" type="synonym">flgB</name>
    <name evidence="10" type="ORF">HT99x_015230</name>
    <name evidence="9" type="ORF">HT99x_02687</name>
</gene>
<feature type="domain" description="FlgD/Vpr Ig-like" evidence="7">
    <location>
        <begin position="114"/>
        <end position="182"/>
    </location>
</feature>
<keyword evidence="11" id="KW-1185">Reference proteome</keyword>
<keyword evidence="9" id="KW-0282">Flagellum</keyword>
<dbReference type="InterPro" id="IPR025965">
    <property type="entry name" value="FlgD/Vpr_Ig-like"/>
</dbReference>
<name>A0A0Q9YUF6_9GAMM</name>
<evidence type="ECO:0000259" key="8">
    <source>
        <dbReference type="Pfam" id="PF13861"/>
    </source>
</evidence>
<dbReference type="EMBL" id="LKAJ02000002">
    <property type="protein sequence ID" value="MCS5712791.1"/>
    <property type="molecule type" value="Genomic_DNA"/>
</dbReference>
<dbReference type="NCBIfam" id="TIGR01396">
    <property type="entry name" value="FlgB"/>
    <property type="match status" value="1"/>
</dbReference>
<dbReference type="GO" id="GO:0030694">
    <property type="term" value="C:bacterial-type flagellum basal body, rod"/>
    <property type="evidence" value="ECO:0007669"/>
    <property type="project" value="InterPro"/>
</dbReference>
<evidence type="ECO:0000313" key="9">
    <source>
        <dbReference type="EMBL" id="KRG20295.1"/>
    </source>
</evidence>
<dbReference type="InterPro" id="IPR001444">
    <property type="entry name" value="Flag_bb_rod_N"/>
</dbReference>
<dbReference type="Pfam" id="PF13860">
    <property type="entry name" value="FlgD_ig"/>
    <property type="match status" value="1"/>
</dbReference>
<evidence type="ECO:0000256" key="1">
    <source>
        <dbReference type="ARBA" id="ARBA00004117"/>
    </source>
</evidence>
<dbReference type="GO" id="GO:0071978">
    <property type="term" value="P:bacterial-type flagellum-dependent swarming motility"/>
    <property type="evidence" value="ECO:0007669"/>
    <property type="project" value="TreeGrafter"/>
</dbReference>
<dbReference type="RefSeq" id="WP_075067286.1">
    <property type="nucleotide sequence ID" value="NZ_LKAJ02000002.1"/>
</dbReference>
<keyword evidence="9" id="KW-0969">Cilium</keyword>
<accession>A0A0Q9YUF6</accession>
<reference evidence="10" key="3">
    <citation type="submission" date="2021-06" db="EMBL/GenBank/DDBJ databases">
        <title>Genomic Description and Analysis of Intracellular Bacteria, Candidatus Berkiella cookevillensis and Candidatus Berkiella aquae.</title>
        <authorList>
            <person name="Kidane D.T."/>
            <person name="Mehari Y.T."/>
            <person name="Rice F.C."/>
            <person name="Arivett B.A."/>
            <person name="Farone A.L."/>
            <person name="Berk S.G."/>
            <person name="Farone M.B."/>
        </authorList>
    </citation>
    <scope>NUCLEOTIDE SEQUENCE</scope>
    <source>
        <strain evidence="10">HT99</strain>
    </source>
</reference>
<evidence type="ECO:0000259" key="6">
    <source>
        <dbReference type="Pfam" id="PF00460"/>
    </source>
</evidence>
<dbReference type="PANTHER" id="PTHR30435:SF12">
    <property type="entry name" value="FLAGELLAR BASAL BODY ROD PROTEIN FLGB"/>
    <property type="match status" value="1"/>
</dbReference>
<dbReference type="PANTHER" id="PTHR30435">
    <property type="entry name" value="FLAGELLAR PROTEIN"/>
    <property type="match status" value="1"/>
</dbReference>
<dbReference type="Pfam" id="PF00460">
    <property type="entry name" value="Flg_bb_rod"/>
    <property type="match status" value="1"/>
</dbReference>